<organism evidence="3 6">
    <name type="scientific">Pseudoduganella albidiflava</name>
    <dbReference type="NCBI Taxonomy" id="321983"/>
    <lineage>
        <taxon>Bacteria</taxon>
        <taxon>Pseudomonadati</taxon>
        <taxon>Pseudomonadota</taxon>
        <taxon>Betaproteobacteria</taxon>
        <taxon>Burkholderiales</taxon>
        <taxon>Oxalobacteraceae</taxon>
        <taxon>Telluria group</taxon>
        <taxon>Pseudoduganella</taxon>
    </lineage>
</organism>
<dbReference type="Gene3D" id="3.40.50.1820">
    <property type="entry name" value="alpha/beta hydrolase"/>
    <property type="match status" value="1"/>
</dbReference>
<gene>
    <name evidence="4" type="ORF">EYF70_11085</name>
    <name evidence="3" type="ORF">GCM10007387_18600</name>
</gene>
<sequence length="271" mass="29511">MSIRQRNNVKAWGSGSTTLLFAHGFGCDQSMWRFLLPAFEGRYRIVVFDAVGSGASDWSAYDPARYGTLLGYARDVLEIADEFAEGFADRPVVFVGHSVAAMVGLLATILQPGRFAAQVMVSPSPCYLNDGDYRGGFSLADIEDLLQTLADNYEGWARAMAPAIMGAPARPELSGELVDSFCRADPAIAAHFARVTFLSDHRADLPRSTTPALILQCSEDLIAPRAVGEFTHRALRGSELHVIDNIGHCPHMSAPRECAAAMSPFLRQWTD</sequence>
<name>A0A411WXC2_9BURK</name>
<dbReference type="PANTHER" id="PTHR43039">
    <property type="entry name" value="ESTERASE-RELATED"/>
    <property type="match status" value="1"/>
</dbReference>
<dbReference type="OrthoDB" id="8680283at2"/>
<accession>A0A411WXC2</accession>
<dbReference type="RefSeq" id="WP_131145451.1">
    <property type="nucleotide sequence ID" value="NZ_BMWV01000003.1"/>
</dbReference>
<dbReference type="AlphaFoldDB" id="A0A411WXC2"/>
<feature type="domain" description="AB hydrolase-1" evidence="2">
    <location>
        <begin position="19"/>
        <end position="261"/>
    </location>
</feature>
<dbReference type="Proteomes" id="UP000628442">
    <property type="component" value="Unassembled WGS sequence"/>
</dbReference>
<proteinExistence type="inferred from homology"/>
<dbReference type="Proteomes" id="UP000292307">
    <property type="component" value="Chromosome"/>
</dbReference>
<evidence type="ECO:0000313" key="3">
    <source>
        <dbReference type="EMBL" id="GGY36546.1"/>
    </source>
</evidence>
<reference evidence="3" key="3">
    <citation type="submission" date="2022-12" db="EMBL/GenBank/DDBJ databases">
        <authorList>
            <person name="Sun Q."/>
            <person name="Kim S."/>
        </authorList>
    </citation>
    <scope>NUCLEOTIDE SEQUENCE</scope>
    <source>
        <strain evidence="3">KCTC 12343</strain>
    </source>
</reference>
<evidence type="ECO:0000313" key="4">
    <source>
        <dbReference type="EMBL" id="QBI01329.1"/>
    </source>
</evidence>
<reference evidence="3" key="1">
    <citation type="journal article" date="2014" name="Int. J. Syst. Evol. Microbiol.">
        <title>Complete genome sequence of Corynebacterium casei LMG S-19264T (=DSM 44701T), isolated from a smear-ripened cheese.</title>
        <authorList>
            <consortium name="US DOE Joint Genome Institute (JGI-PGF)"/>
            <person name="Walter F."/>
            <person name="Albersmeier A."/>
            <person name="Kalinowski J."/>
            <person name="Ruckert C."/>
        </authorList>
    </citation>
    <scope>NUCLEOTIDE SEQUENCE</scope>
    <source>
        <strain evidence="3">KCTC 12343</strain>
    </source>
</reference>
<evidence type="ECO:0000313" key="6">
    <source>
        <dbReference type="Proteomes" id="UP000628442"/>
    </source>
</evidence>
<comment type="similarity">
    <text evidence="1">Belongs to the AB hydrolase superfamily.</text>
</comment>
<keyword evidence="3" id="KW-0378">Hydrolase</keyword>
<dbReference type="EMBL" id="CP036401">
    <property type="protein sequence ID" value="QBI01329.1"/>
    <property type="molecule type" value="Genomic_DNA"/>
</dbReference>
<dbReference type="Pfam" id="PF12697">
    <property type="entry name" value="Abhydrolase_6"/>
    <property type="match status" value="1"/>
</dbReference>
<evidence type="ECO:0000313" key="5">
    <source>
        <dbReference type="Proteomes" id="UP000292307"/>
    </source>
</evidence>
<dbReference type="InterPro" id="IPR029058">
    <property type="entry name" value="AB_hydrolase_fold"/>
</dbReference>
<evidence type="ECO:0000256" key="1">
    <source>
        <dbReference type="ARBA" id="ARBA00008645"/>
    </source>
</evidence>
<evidence type="ECO:0000259" key="2">
    <source>
        <dbReference type="Pfam" id="PF12697"/>
    </source>
</evidence>
<keyword evidence="5" id="KW-1185">Reference proteome</keyword>
<protein>
    <submittedName>
        <fullName evidence="3 4">Hydrolase</fullName>
    </submittedName>
</protein>
<dbReference type="InterPro" id="IPR000073">
    <property type="entry name" value="AB_hydrolase_1"/>
</dbReference>
<reference evidence="4 5" key="2">
    <citation type="submission" date="2019-02" db="EMBL/GenBank/DDBJ databases">
        <title>Draft Genome Sequences of Six Type Strains of the Genus Massilia.</title>
        <authorList>
            <person name="Miess H."/>
            <person name="Frediansyhah A."/>
            <person name="Gross H."/>
        </authorList>
    </citation>
    <scope>NUCLEOTIDE SEQUENCE [LARGE SCALE GENOMIC DNA]</scope>
    <source>
        <strain evidence="4 5">DSM 17472</strain>
    </source>
</reference>
<dbReference type="GO" id="GO:0016787">
    <property type="term" value="F:hydrolase activity"/>
    <property type="evidence" value="ECO:0007669"/>
    <property type="project" value="UniProtKB-KW"/>
</dbReference>
<dbReference type="EMBL" id="BMWV01000003">
    <property type="protein sequence ID" value="GGY36546.1"/>
    <property type="molecule type" value="Genomic_DNA"/>
</dbReference>
<dbReference type="SUPFAM" id="SSF53474">
    <property type="entry name" value="alpha/beta-Hydrolases"/>
    <property type="match status" value="1"/>
</dbReference>